<dbReference type="RefSeq" id="WP_084139146.1">
    <property type="nucleotide sequence ID" value="NZ_FRCP01000008.1"/>
</dbReference>
<name>A0A1M7HWU1_9FIRM</name>
<evidence type="ECO:0000313" key="2">
    <source>
        <dbReference type="EMBL" id="SHM32930.1"/>
    </source>
</evidence>
<evidence type="ECO:0000313" key="3">
    <source>
        <dbReference type="Proteomes" id="UP000184038"/>
    </source>
</evidence>
<dbReference type="AlphaFoldDB" id="A0A1M7HWU1"/>
<organism evidence="2 3">
    <name type="scientific">Anaerosporobacter mobilis DSM 15930</name>
    <dbReference type="NCBI Taxonomy" id="1120996"/>
    <lineage>
        <taxon>Bacteria</taxon>
        <taxon>Bacillati</taxon>
        <taxon>Bacillota</taxon>
        <taxon>Clostridia</taxon>
        <taxon>Lachnospirales</taxon>
        <taxon>Lachnospiraceae</taxon>
        <taxon>Anaerosporobacter</taxon>
    </lineage>
</organism>
<feature type="transmembrane region" description="Helical" evidence="1">
    <location>
        <begin position="142"/>
        <end position="166"/>
    </location>
</feature>
<evidence type="ECO:0008006" key="4">
    <source>
        <dbReference type="Google" id="ProtNLM"/>
    </source>
</evidence>
<reference evidence="2 3" key="1">
    <citation type="submission" date="2016-11" db="EMBL/GenBank/DDBJ databases">
        <authorList>
            <person name="Jaros S."/>
            <person name="Januszkiewicz K."/>
            <person name="Wedrychowicz H."/>
        </authorList>
    </citation>
    <scope>NUCLEOTIDE SEQUENCE [LARGE SCALE GENOMIC DNA]</scope>
    <source>
        <strain evidence="2 3">DSM 15930</strain>
    </source>
</reference>
<keyword evidence="1" id="KW-0812">Transmembrane</keyword>
<evidence type="ECO:0000256" key="1">
    <source>
        <dbReference type="SAM" id="Phobius"/>
    </source>
</evidence>
<gene>
    <name evidence="2" type="ORF">SAMN02746066_01628</name>
</gene>
<dbReference type="Pfam" id="PF11193">
    <property type="entry name" value="DUF2812"/>
    <property type="match status" value="1"/>
</dbReference>
<accession>A0A1M7HWU1</accession>
<sequence>MSIIKYKWFWAWDFNKEEEWLNEMSEKGLQLTDVKAIRYKFEEGRKNEYTYRIEMLDEFPSNKKSRDYIRFLEETGVEMIGCYLRWIYLRKKKSEGEFDLFSDLDSRINHLTKILYLLAFIMPLELLGVINLWRSYSSVNDAFGLIVAILNSILAVTIIMGGSKIYNHRKKLKEERCLHE</sequence>
<feature type="transmembrane region" description="Helical" evidence="1">
    <location>
        <begin position="114"/>
        <end position="136"/>
    </location>
</feature>
<dbReference type="EMBL" id="FRCP01000008">
    <property type="protein sequence ID" value="SHM32930.1"/>
    <property type="molecule type" value="Genomic_DNA"/>
</dbReference>
<dbReference type="InterPro" id="IPR021359">
    <property type="entry name" value="DUF2812"/>
</dbReference>
<dbReference type="Proteomes" id="UP000184038">
    <property type="component" value="Unassembled WGS sequence"/>
</dbReference>
<proteinExistence type="predicted"/>
<keyword evidence="1" id="KW-1133">Transmembrane helix</keyword>
<dbReference type="STRING" id="1120996.SAMN02746066_01628"/>
<protein>
    <recommendedName>
        <fullName evidence="4">DUF2812 domain-containing protein</fullName>
    </recommendedName>
</protein>
<dbReference type="OrthoDB" id="8757095at2"/>
<keyword evidence="1" id="KW-0472">Membrane</keyword>
<keyword evidence="3" id="KW-1185">Reference proteome</keyword>